<name>Q06ZX5_CPRVZ</name>
<evidence type="ECO:0000256" key="1">
    <source>
        <dbReference type="SAM" id="MobiDB-lite"/>
    </source>
</evidence>
<organism evidence="3 4">
    <name type="scientific">Nile crocodilepox virus (isolate Crocodylus niloticus/Zimbabwe/Ume/2001)</name>
    <name type="common">CRV</name>
    <dbReference type="NCBI Taxonomy" id="1289473"/>
    <lineage>
        <taxon>Viruses</taxon>
        <taxon>Varidnaviria</taxon>
        <taxon>Bamfordvirae</taxon>
        <taxon>Nucleocytoviricota</taxon>
        <taxon>Pokkesviricetes</taxon>
        <taxon>Chitovirales</taxon>
        <taxon>Poxviridae</taxon>
        <taxon>Chordopoxvirinae</taxon>
        <taxon>Crocodylidpoxvirus</taxon>
        <taxon>Crocodylidpoxvirus nilecrocodilepox</taxon>
        <taxon>Nile crocodilepox virus</taxon>
    </lineage>
</organism>
<feature type="transmembrane region" description="Helical" evidence="2">
    <location>
        <begin position="56"/>
        <end position="81"/>
    </location>
</feature>
<evidence type="ECO:0000256" key="2">
    <source>
        <dbReference type="SAM" id="Phobius"/>
    </source>
</evidence>
<keyword evidence="4" id="KW-1185">Reference proteome</keyword>
<protein>
    <submittedName>
        <fullName evidence="3">Uncharacterized protein</fullName>
    </submittedName>
</protein>
<organismHost>
    <name type="scientific">Crocodylus porosus</name>
    <name type="common">Saltwater crocodile</name>
    <name type="synonym">Estuarine crocodile</name>
    <dbReference type="NCBI Taxonomy" id="8502"/>
</organismHost>
<dbReference type="RefSeq" id="YP_784195.1">
    <property type="nucleotide sequence ID" value="NC_008030.1"/>
</dbReference>
<accession>Q06ZX5</accession>
<feature type="compositionally biased region" description="Basic and acidic residues" evidence="1">
    <location>
        <begin position="12"/>
        <end position="32"/>
    </location>
</feature>
<dbReference type="KEGG" id="vg:4363395"/>
<dbReference type="EMBL" id="DQ356948">
    <property type="protein sequence ID" value="ABJ08896.1"/>
    <property type="molecule type" value="Genomic_DNA"/>
</dbReference>
<proteinExistence type="predicted"/>
<evidence type="ECO:0000313" key="4">
    <source>
        <dbReference type="Proteomes" id="UP000011300"/>
    </source>
</evidence>
<evidence type="ECO:0000313" key="3">
    <source>
        <dbReference type="EMBL" id="ABJ08896.1"/>
    </source>
</evidence>
<keyword evidence="2" id="KW-0472">Membrane</keyword>
<feature type="region of interest" description="Disordered" evidence="1">
    <location>
        <begin position="1"/>
        <end position="35"/>
    </location>
</feature>
<keyword evidence="2" id="KW-0812">Transmembrane</keyword>
<sequence length="242" mass="26441">MVAIKHPSILLGEKKPVQDDQPKGQGKTDHRSKPCLVHQEWQEARKRAQEEDRELAVMRCVFVTAVVIAITLMWLMVLFLISKMSSGGQSTDDSRPAPPRDCIFGDYNHVPPGPNDADAEGCTVIGSISANVNDTNGMPILAVVAYWNSTTGREIPCTIDLVTLTGHTSSIRVSNQGNTNSMSVFAMNRTCFGSYRSVSMTCSVPSPGEMMIVACNGSRSLLLFELNNMVANTMSILTMYYS</sequence>
<keyword evidence="2" id="KW-1133">Transmembrane helix</keyword>
<dbReference type="GeneID" id="4363395"/>
<organismHost>
    <name type="scientific">Crocodylus johnstoni</name>
    <name type="common">Australian freshwater crocodile</name>
    <dbReference type="NCBI Taxonomy" id="184234"/>
</organismHost>
<gene>
    <name evidence="3" type="ORF">CRV005</name>
</gene>
<dbReference type="Proteomes" id="UP000011300">
    <property type="component" value="Segment"/>
</dbReference>
<organismHost>
    <name type="scientific">Crocodylus niloticus</name>
    <name type="common">Nile crocodile</name>
    <name type="synonym">African crocodile</name>
    <dbReference type="NCBI Taxonomy" id="8501"/>
</organismHost>
<reference evidence="3 4" key="1">
    <citation type="journal article" date="2006" name="J. Virol.">
        <title>Genome of crocodilepox virus.</title>
        <authorList>
            <person name="Afonso C.L."/>
            <person name="Tulman E.R."/>
            <person name="Delhon G."/>
            <person name="Lu Z."/>
            <person name="Viljoen G.J."/>
            <person name="Wallace D.B."/>
            <person name="Kutish G.F."/>
            <person name="Rock D.L."/>
        </authorList>
    </citation>
    <scope>NUCLEOTIDE SEQUENCE [LARGE SCALE GENOMIC DNA]</scope>
    <source>
        <strain evidence="4">Isolate Crocodylus niloticus/Zimbabwe/Ume/2001</strain>
    </source>
</reference>